<dbReference type="Proteomes" id="UP000041254">
    <property type="component" value="Unassembled WGS sequence"/>
</dbReference>
<name>A0A0G4EL12_VITBC</name>
<keyword evidence="3" id="KW-1185">Reference proteome</keyword>
<accession>A0A0G4EL12</accession>
<dbReference type="EMBL" id="CDMY01000255">
    <property type="protein sequence ID" value="CEL97637.1"/>
    <property type="molecule type" value="Genomic_DNA"/>
</dbReference>
<evidence type="ECO:0000313" key="3">
    <source>
        <dbReference type="Proteomes" id="UP000041254"/>
    </source>
</evidence>
<feature type="region of interest" description="Disordered" evidence="1">
    <location>
        <begin position="22"/>
        <end position="72"/>
    </location>
</feature>
<feature type="compositionally biased region" description="Polar residues" evidence="1">
    <location>
        <begin position="62"/>
        <end position="72"/>
    </location>
</feature>
<protein>
    <submittedName>
        <fullName evidence="2">Uncharacterized protein</fullName>
    </submittedName>
</protein>
<dbReference type="InParanoid" id="A0A0G4EL12"/>
<evidence type="ECO:0000313" key="2">
    <source>
        <dbReference type="EMBL" id="CEL97637.1"/>
    </source>
</evidence>
<dbReference type="VEuPathDB" id="CryptoDB:Vbra_12222"/>
<organism evidence="2 3">
    <name type="scientific">Vitrella brassicaformis (strain CCMP3155)</name>
    <dbReference type="NCBI Taxonomy" id="1169540"/>
    <lineage>
        <taxon>Eukaryota</taxon>
        <taxon>Sar</taxon>
        <taxon>Alveolata</taxon>
        <taxon>Colpodellida</taxon>
        <taxon>Vitrellaceae</taxon>
        <taxon>Vitrella</taxon>
    </lineage>
</organism>
<dbReference type="AlphaFoldDB" id="A0A0G4EL12"/>
<reference evidence="2 3" key="1">
    <citation type="submission" date="2014-11" db="EMBL/GenBank/DDBJ databases">
        <authorList>
            <person name="Zhu J."/>
            <person name="Qi W."/>
            <person name="Song R."/>
        </authorList>
    </citation>
    <scope>NUCLEOTIDE SEQUENCE [LARGE SCALE GENOMIC DNA]</scope>
</reference>
<evidence type="ECO:0000256" key="1">
    <source>
        <dbReference type="SAM" id="MobiDB-lite"/>
    </source>
</evidence>
<proteinExistence type="predicted"/>
<gene>
    <name evidence="2" type="ORF">Vbra_12222</name>
</gene>
<feature type="compositionally biased region" description="Basic residues" evidence="1">
    <location>
        <begin position="44"/>
        <end position="61"/>
    </location>
</feature>
<sequence>MATSRYARMLQLWWLTLPHRQKRRRMGSSRPLPQFCRVVPPPLPRHHSRPASRRHRRRSRQTRQNLSVRRWI</sequence>